<evidence type="ECO:0000256" key="6">
    <source>
        <dbReference type="ARBA" id="ARBA00022989"/>
    </source>
</evidence>
<gene>
    <name evidence="11" type="ORF">FYK55_11015</name>
</gene>
<keyword evidence="6 9" id="KW-1133">Transmembrane helix</keyword>
<dbReference type="PANTHER" id="PTHR48090">
    <property type="entry name" value="UNDECAPRENYL-PHOSPHATE 4-DEOXY-4-FORMAMIDO-L-ARABINOSE TRANSFERASE-RELATED"/>
    <property type="match status" value="1"/>
</dbReference>
<dbReference type="InterPro" id="IPR050256">
    <property type="entry name" value="Glycosyltransferase_2"/>
</dbReference>
<dbReference type="PANTHER" id="PTHR48090:SF3">
    <property type="entry name" value="UNDECAPRENYL-PHOSPHATE 4-DEOXY-4-FORMAMIDO-L-ARABINOSE TRANSFERASE"/>
    <property type="match status" value="1"/>
</dbReference>
<dbReference type="AlphaFoldDB" id="A0A5M6DB22"/>
<dbReference type="RefSeq" id="WP_150076468.1">
    <property type="nucleotide sequence ID" value="NZ_VWOX01000005.1"/>
</dbReference>
<dbReference type="InterPro" id="IPR001173">
    <property type="entry name" value="Glyco_trans_2-like"/>
</dbReference>
<keyword evidence="5" id="KW-0448">Lipopolysaccharide biosynthesis</keyword>
<keyword evidence="4 9" id="KW-0812">Transmembrane</keyword>
<name>A0A5M6DB22_9BACT</name>
<evidence type="ECO:0000256" key="8">
    <source>
        <dbReference type="SAM" id="MobiDB-lite"/>
    </source>
</evidence>
<evidence type="ECO:0000256" key="5">
    <source>
        <dbReference type="ARBA" id="ARBA00022985"/>
    </source>
</evidence>
<evidence type="ECO:0000256" key="9">
    <source>
        <dbReference type="SAM" id="Phobius"/>
    </source>
</evidence>
<evidence type="ECO:0000313" key="11">
    <source>
        <dbReference type="EMBL" id="KAA5543716.1"/>
    </source>
</evidence>
<evidence type="ECO:0000256" key="1">
    <source>
        <dbReference type="ARBA" id="ARBA00022475"/>
    </source>
</evidence>
<sequence length="473" mass="52251">MHSDDSRIGDPPAGENFPDGRRPSDAPSISLVLPAWNEAEVIQTAIAEADAALRQVTGSYEIIVVDDGSTDETAAKVREAAATNSAIKLIQHSPNRGYGAALRTGFAAAEMERVVFTDADCQFDLNELDRFVLLSRDYEVVCGYRIDRKDTPLRCLYSKVYNLLVRCLLGTGVRDVDCALKMFHRDVVRDLPITGNGFLVNSEILVQTHRKGRRLVEVGVSHRPRTLGASTVSVKHIPKVLSELTRYWWNESKFPCDPKKDRLGSEQLTGRQVTRFRSAQALIRTICIVGFLFAAVVHLRSGGGWAWTIVWCSSWMVLQFAALLLWRIRKGAQYSWAMATGVSLLFAAMVTQTLDARRSLPHLRESSIQTVELASSRSIDVSDREVPDPPSNVQTLAMADSTAAGEPDWSATSPGAGHCLLVVKDPETARRLSDQLPGGLRMTRVAERGALIIYDLLATPETPRIAERPEVNR</sequence>
<dbReference type="Gene3D" id="3.90.550.10">
    <property type="entry name" value="Spore Coat Polysaccharide Biosynthesis Protein SpsA, Chain A"/>
    <property type="match status" value="1"/>
</dbReference>
<feature type="domain" description="Glycosyltransferase 2-like" evidence="10">
    <location>
        <begin position="30"/>
        <end position="190"/>
    </location>
</feature>
<dbReference type="EMBL" id="VWOX01000005">
    <property type="protein sequence ID" value="KAA5543716.1"/>
    <property type="molecule type" value="Genomic_DNA"/>
</dbReference>
<proteinExistence type="predicted"/>
<dbReference type="GO" id="GO:0009103">
    <property type="term" value="P:lipopolysaccharide biosynthetic process"/>
    <property type="evidence" value="ECO:0007669"/>
    <property type="project" value="UniProtKB-KW"/>
</dbReference>
<organism evidence="11 12">
    <name type="scientific">Roseiconus nitratireducens</name>
    <dbReference type="NCBI Taxonomy" id="2605748"/>
    <lineage>
        <taxon>Bacteria</taxon>
        <taxon>Pseudomonadati</taxon>
        <taxon>Planctomycetota</taxon>
        <taxon>Planctomycetia</taxon>
        <taxon>Pirellulales</taxon>
        <taxon>Pirellulaceae</taxon>
        <taxon>Roseiconus</taxon>
    </lineage>
</organism>
<feature type="transmembrane region" description="Helical" evidence="9">
    <location>
        <begin position="333"/>
        <end position="354"/>
    </location>
</feature>
<dbReference type="SUPFAM" id="SSF53448">
    <property type="entry name" value="Nucleotide-diphospho-sugar transferases"/>
    <property type="match status" value="1"/>
</dbReference>
<dbReference type="Pfam" id="PF00535">
    <property type="entry name" value="Glycos_transf_2"/>
    <property type="match status" value="1"/>
</dbReference>
<keyword evidence="12" id="KW-1185">Reference proteome</keyword>
<accession>A0A5M6DB22</accession>
<evidence type="ECO:0000256" key="2">
    <source>
        <dbReference type="ARBA" id="ARBA00022676"/>
    </source>
</evidence>
<evidence type="ECO:0000256" key="3">
    <source>
        <dbReference type="ARBA" id="ARBA00022679"/>
    </source>
</evidence>
<keyword evidence="7 9" id="KW-0472">Membrane</keyword>
<dbReference type="GO" id="GO:0005886">
    <property type="term" value="C:plasma membrane"/>
    <property type="evidence" value="ECO:0007669"/>
    <property type="project" value="TreeGrafter"/>
</dbReference>
<keyword evidence="2" id="KW-0328">Glycosyltransferase</keyword>
<dbReference type="Proteomes" id="UP000324479">
    <property type="component" value="Unassembled WGS sequence"/>
</dbReference>
<dbReference type="InterPro" id="IPR029044">
    <property type="entry name" value="Nucleotide-diphossugar_trans"/>
</dbReference>
<keyword evidence="3 11" id="KW-0808">Transferase</keyword>
<protein>
    <submittedName>
        <fullName evidence="11">Glycosyltransferase family 2 protein</fullName>
    </submittedName>
</protein>
<dbReference type="CDD" id="cd04179">
    <property type="entry name" value="DPM_DPG-synthase_like"/>
    <property type="match status" value="1"/>
</dbReference>
<reference evidence="11 12" key="1">
    <citation type="submission" date="2019-08" db="EMBL/GenBank/DDBJ databases">
        <authorList>
            <person name="Dhanesh K."/>
            <person name="Kumar G."/>
            <person name="Sasikala C."/>
            <person name="Venkata Ramana C."/>
        </authorList>
    </citation>
    <scope>NUCLEOTIDE SEQUENCE [LARGE SCALE GENOMIC DNA]</scope>
    <source>
        <strain evidence="11 12">JC645</strain>
    </source>
</reference>
<feature type="transmembrane region" description="Helical" evidence="9">
    <location>
        <begin position="305"/>
        <end position="326"/>
    </location>
</feature>
<feature type="region of interest" description="Disordered" evidence="8">
    <location>
        <begin position="1"/>
        <end position="24"/>
    </location>
</feature>
<evidence type="ECO:0000259" key="10">
    <source>
        <dbReference type="Pfam" id="PF00535"/>
    </source>
</evidence>
<evidence type="ECO:0000256" key="7">
    <source>
        <dbReference type="ARBA" id="ARBA00023136"/>
    </source>
</evidence>
<comment type="caution">
    <text evidence="11">The sequence shown here is derived from an EMBL/GenBank/DDBJ whole genome shotgun (WGS) entry which is preliminary data.</text>
</comment>
<dbReference type="GO" id="GO:0099621">
    <property type="term" value="F:undecaprenyl-phosphate 4-deoxy-4-formamido-L-arabinose transferase activity"/>
    <property type="evidence" value="ECO:0007669"/>
    <property type="project" value="TreeGrafter"/>
</dbReference>
<evidence type="ECO:0000313" key="12">
    <source>
        <dbReference type="Proteomes" id="UP000324479"/>
    </source>
</evidence>
<evidence type="ECO:0000256" key="4">
    <source>
        <dbReference type="ARBA" id="ARBA00022692"/>
    </source>
</evidence>
<feature type="transmembrane region" description="Helical" evidence="9">
    <location>
        <begin position="281"/>
        <end position="299"/>
    </location>
</feature>
<keyword evidence="1" id="KW-1003">Cell membrane</keyword>